<dbReference type="GO" id="GO:0008821">
    <property type="term" value="F:crossover junction DNA endonuclease activity"/>
    <property type="evidence" value="ECO:0007669"/>
    <property type="project" value="TreeGrafter"/>
</dbReference>
<sequence length="469" mass="54220">MPDDSDDSIIFLDDSPVRNEVGTLQNRVETREFQIATSSRDSDDVVRESPDVVMATPEFEHRGQDSAQSHQPEPISASFDLWNADFNLTDENLKSPTPKPLAESPKNDPVNLENKRKRASYSQPIRDSPENNLKTSSDDLVLTPRKRPKHTTIVEDFHGVYCLISRSPLKQYKNRCYIGYTVDPGRRINQHNAGRDKGGAKKTENRGPWDMVCVVHGFPNNITALRFEWAWQNPTDSKAIRDLNLKKEKKETPFAFRLRIACHLMNAHPWKNFALVFRWLIPSEEIPFPKDVLPPRQTQIGYGKVEKVQTKIDLNNTAKFWPLRCCHICKLRIEKIEQVSRCPSQKCLDQFHIKCLADYALKRENEPNKLVPFKGTCPKCTTAFHWRDIVRDKRFILEQISAMIIPIRCFTCGKVIGDKWETYLGLLQADYTEGDALDALNLRRYCCRRMLLAHVDLIEKLLNYQPLEK</sequence>
<dbReference type="Pfam" id="PF01194">
    <property type="entry name" value="RNA_pol_N"/>
    <property type="match status" value="1"/>
</dbReference>
<comment type="cofactor">
    <cofactor evidence="17">
        <name>a divalent metal cation</name>
        <dbReference type="ChEBI" id="CHEBI:60240"/>
    </cofactor>
</comment>
<dbReference type="EMBL" id="LIAE01007105">
    <property type="protein sequence ID" value="PAV81929.1"/>
    <property type="molecule type" value="Genomic_DNA"/>
</dbReference>
<dbReference type="CDD" id="cd10455">
    <property type="entry name" value="GIY-YIG_SLX1"/>
    <property type="match status" value="1"/>
</dbReference>
<dbReference type="Pfam" id="PF01541">
    <property type="entry name" value="GIY-YIG"/>
    <property type="match status" value="1"/>
</dbReference>
<dbReference type="GO" id="GO:0017108">
    <property type="term" value="F:5'-flap endonuclease activity"/>
    <property type="evidence" value="ECO:0007669"/>
    <property type="project" value="InterPro"/>
</dbReference>
<organism evidence="20 21">
    <name type="scientific">Diploscapter pachys</name>
    <dbReference type="NCBI Taxonomy" id="2018661"/>
    <lineage>
        <taxon>Eukaryota</taxon>
        <taxon>Metazoa</taxon>
        <taxon>Ecdysozoa</taxon>
        <taxon>Nematoda</taxon>
        <taxon>Chromadorea</taxon>
        <taxon>Rhabditida</taxon>
        <taxon>Rhabditina</taxon>
        <taxon>Rhabditomorpha</taxon>
        <taxon>Rhabditoidea</taxon>
        <taxon>Rhabditidae</taxon>
        <taxon>Diploscapter</taxon>
    </lineage>
</organism>
<dbReference type="HAMAP" id="MF_03100">
    <property type="entry name" value="Endonuc_su_Slx1"/>
    <property type="match status" value="1"/>
</dbReference>
<feature type="domain" description="GIY-YIG" evidence="19">
    <location>
        <begin position="156"/>
        <end position="241"/>
    </location>
</feature>
<dbReference type="InterPro" id="IPR048749">
    <property type="entry name" value="SLX1_C"/>
</dbReference>
<keyword evidence="6 17" id="KW-0255">Endonuclease</keyword>
<dbReference type="Gene3D" id="3.40.1440.10">
    <property type="entry name" value="GIY-YIG endonuclease"/>
    <property type="match status" value="1"/>
</dbReference>
<dbReference type="OrthoDB" id="24645at2759"/>
<dbReference type="InterPro" id="IPR050381">
    <property type="entry name" value="SLX1_endonuclease"/>
</dbReference>
<keyword evidence="9 17" id="KW-0378">Hydrolase</keyword>
<dbReference type="GO" id="GO:0003677">
    <property type="term" value="F:DNA binding"/>
    <property type="evidence" value="ECO:0007669"/>
    <property type="project" value="InterPro"/>
</dbReference>
<dbReference type="SUPFAM" id="SSF46924">
    <property type="entry name" value="RNA polymerase subunit RPB10"/>
    <property type="match status" value="1"/>
</dbReference>
<dbReference type="Gene3D" id="3.30.40.10">
    <property type="entry name" value="Zinc/RING finger domain, C3HC4 (zinc finger)"/>
    <property type="match status" value="1"/>
</dbReference>
<evidence type="ECO:0000256" key="4">
    <source>
        <dbReference type="ARBA" id="ARBA00022722"/>
    </source>
</evidence>
<dbReference type="Pfam" id="PF21202">
    <property type="entry name" value="SLX1_C"/>
    <property type="match status" value="1"/>
</dbReference>
<dbReference type="HAMAP" id="MF_00250">
    <property type="entry name" value="RNApol_arch_Rpo10"/>
    <property type="match status" value="1"/>
</dbReference>
<evidence type="ECO:0000256" key="12">
    <source>
        <dbReference type="ARBA" id="ARBA00023172"/>
    </source>
</evidence>
<feature type="compositionally biased region" description="Polar residues" evidence="18">
    <location>
        <begin position="120"/>
        <end position="135"/>
    </location>
</feature>
<dbReference type="GO" id="GO:0008270">
    <property type="term" value="F:zinc ion binding"/>
    <property type="evidence" value="ECO:0007669"/>
    <property type="project" value="UniProtKB-KW"/>
</dbReference>
<evidence type="ECO:0000256" key="8">
    <source>
        <dbReference type="ARBA" id="ARBA00022771"/>
    </source>
</evidence>
<proteinExistence type="inferred from homology"/>
<dbReference type="GO" id="GO:0033557">
    <property type="term" value="C:Slx1-Slx4 complex"/>
    <property type="evidence" value="ECO:0007669"/>
    <property type="project" value="UniProtKB-UniRule"/>
</dbReference>
<dbReference type="Proteomes" id="UP000218231">
    <property type="component" value="Unassembled WGS sequence"/>
</dbReference>
<evidence type="ECO:0000313" key="21">
    <source>
        <dbReference type="Proteomes" id="UP000218231"/>
    </source>
</evidence>
<dbReference type="InterPro" id="IPR000268">
    <property type="entry name" value="RPABC5/Rpb10"/>
</dbReference>
<dbReference type="FunFam" id="1.10.10.60:FF:000024">
    <property type="entry name" value="DNA-directed RNA polymerases I, II, and III subunit"/>
    <property type="match status" value="1"/>
</dbReference>
<dbReference type="SMART" id="SM00465">
    <property type="entry name" value="GIYc"/>
    <property type="match status" value="1"/>
</dbReference>
<evidence type="ECO:0000256" key="5">
    <source>
        <dbReference type="ARBA" id="ARBA00022723"/>
    </source>
</evidence>
<comment type="similarity">
    <text evidence="17">Belongs to the SLX1 family.</text>
</comment>
<comment type="subunit">
    <text evidence="17">Forms a heterodimer with a member of the SLX4 family.</text>
</comment>
<feature type="region of interest" description="Disordered" evidence="18">
    <location>
        <begin position="36"/>
        <end position="73"/>
    </location>
</feature>
<dbReference type="NCBIfam" id="NF003089">
    <property type="entry name" value="PRK04016.1"/>
    <property type="match status" value="1"/>
</dbReference>
<dbReference type="AlphaFoldDB" id="A0A2A2L6Y3"/>
<dbReference type="InterPro" id="IPR035901">
    <property type="entry name" value="GIY-YIG_endonuc_sf"/>
</dbReference>
<feature type="region of interest" description="Disordered" evidence="18">
    <location>
        <begin position="89"/>
        <end position="137"/>
    </location>
</feature>
<keyword evidence="11" id="KW-0804">Transcription</keyword>
<dbReference type="InterPro" id="IPR013083">
    <property type="entry name" value="Znf_RING/FYVE/PHD"/>
</dbReference>
<keyword evidence="10" id="KW-0862">Zinc</keyword>
<dbReference type="InterPro" id="IPR023580">
    <property type="entry name" value="RNA_pol_su_RPB10"/>
</dbReference>
<dbReference type="GO" id="GO:0006351">
    <property type="term" value="P:DNA-templated transcription"/>
    <property type="evidence" value="ECO:0007669"/>
    <property type="project" value="InterPro"/>
</dbReference>
<dbReference type="PANTHER" id="PTHR20208">
    <property type="entry name" value="STRUCTURE-SPECIFIC ENDONUCLEASE SUBUNIT SLX1"/>
    <property type="match status" value="1"/>
</dbReference>
<evidence type="ECO:0000256" key="9">
    <source>
        <dbReference type="ARBA" id="ARBA00022801"/>
    </source>
</evidence>
<evidence type="ECO:0000256" key="13">
    <source>
        <dbReference type="ARBA" id="ARBA00023204"/>
    </source>
</evidence>
<dbReference type="InterPro" id="IPR000305">
    <property type="entry name" value="GIY-YIG_endonuc"/>
</dbReference>
<evidence type="ECO:0000256" key="11">
    <source>
        <dbReference type="ARBA" id="ARBA00023163"/>
    </source>
</evidence>
<comment type="function">
    <text evidence="16">DNA-dependent RNA polymerase catalyzes the transcription of DNA into RNA using the four ribonucleoside triphosphates as substrates. Common component of RNA polymerases I, II and III which synthesize ribosomal RNA precursors, mRNA precursors and many functional non-coding RNAs, and a small RNAs, such as 5S rRNA and tRNAs, respectively. Pol II is the central component of the basal RNA polymerase II transcription machinery. Pols are composed of mobile elements that move relative to each other. In Pol II, RBP10 is part of the core element with the central large cleft.</text>
</comment>
<dbReference type="GO" id="GO:0005665">
    <property type="term" value="C:RNA polymerase II, core complex"/>
    <property type="evidence" value="ECO:0007669"/>
    <property type="project" value="UniProtKB-ARBA"/>
</dbReference>
<keyword evidence="13 17" id="KW-0234">DNA repair</keyword>
<dbReference type="InterPro" id="IPR027520">
    <property type="entry name" value="Slx1"/>
</dbReference>
<dbReference type="PROSITE" id="PS01112">
    <property type="entry name" value="RNA_POL_N_8KD"/>
    <property type="match status" value="1"/>
</dbReference>
<evidence type="ECO:0000256" key="10">
    <source>
        <dbReference type="ARBA" id="ARBA00022833"/>
    </source>
</evidence>
<dbReference type="Gene3D" id="1.10.10.60">
    <property type="entry name" value="Homeodomain-like"/>
    <property type="match status" value="1"/>
</dbReference>
<protein>
    <recommendedName>
        <fullName evidence="17">Structure-specific endonuclease subunit SLX1 homolog</fullName>
        <ecNumber evidence="17">3.1.-.-</ecNumber>
    </recommendedName>
</protein>
<keyword evidence="14 17" id="KW-0539">Nucleus</keyword>
<dbReference type="PANTHER" id="PTHR20208:SF10">
    <property type="entry name" value="STRUCTURE-SPECIFIC ENDONUCLEASE SUBUNIT SLX1"/>
    <property type="match status" value="1"/>
</dbReference>
<name>A0A2A2L6Y3_9BILA</name>
<comment type="subunit">
    <text evidence="2">Component of the RNA polymerase I (Pol I), RNA polymerase II (Pol II) and RNA polymerase III (Pol III) complexes consisting of at least 13, 12 and 17 subunits, respectively.</text>
</comment>
<evidence type="ECO:0000256" key="15">
    <source>
        <dbReference type="ARBA" id="ARBA00025720"/>
    </source>
</evidence>
<dbReference type="InterPro" id="IPR020789">
    <property type="entry name" value="RNA_pol_suN_Zn-BS"/>
</dbReference>
<evidence type="ECO:0000256" key="16">
    <source>
        <dbReference type="ARBA" id="ARBA00059044"/>
    </source>
</evidence>
<comment type="function">
    <text evidence="17">Catalytic subunit of a heterodimeric structure-specific endonuclease that resolves DNA secondary structures generated during DNA repair and recombination. Has endonuclease activity towards branched DNA substrates, introducing single-strand cuts in duplex DNA close to junctions with ss-DNA.</text>
</comment>
<keyword evidence="7 17" id="KW-0227">DNA damage</keyword>
<keyword evidence="21" id="KW-1185">Reference proteome</keyword>
<gene>
    <name evidence="20" type="ORF">WR25_10011</name>
</gene>
<keyword evidence="5" id="KW-0479">Metal-binding</keyword>
<evidence type="ECO:0000256" key="17">
    <source>
        <dbReference type="HAMAP-Rule" id="MF_03100"/>
    </source>
</evidence>
<dbReference type="GO" id="GO:0003899">
    <property type="term" value="F:DNA-directed RNA polymerase activity"/>
    <property type="evidence" value="ECO:0007669"/>
    <property type="project" value="InterPro"/>
</dbReference>
<dbReference type="STRING" id="2018661.A0A2A2L6Y3"/>
<evidence type="ECO:0000256" key="18">
    <source>
        <dbReference type="SAM" id="MobiDB-lite"/>
    </source>
</evidence>
<dbReference type="FunFam" id="3.40.1440.10:FF:000008">
    <property type="entry name" value="Structure-specific endonuclease subunit SLX1 homolog"/>
    <property type="match status" value="1"/>
</dbReference>
<evidence type="ECO:0000256" key="3">
    <source>
        <dbReference type="ARBA" id="ARBA00022478"/>
    </source>
</evidence>
<accession>A0A2A2L6Y3</accession>
<evidence type="ECO:0000256" key="2">
    <source>
        <dbReference type="ARBA" id="ARBA00011285"/>
    </source>
</evidence>
<evidence type="ECO:0000259" key="19">
    <source>
        <dbReference type="PROSITE" id="PS50164"/>
    </source>
</evidence>
<evidence type="ECO:0000256" key="14">
    <source>
        <dbReference type="ARBA" id="ARBA00023242"/>
    </source>
</evidence>
<keyword evidence="8" id="KW-0863">Zinc-finger</keyword>
<keyword evidence="12 17" id="KW-0233">DNA recombination</keyword>
<comment type="subcellular location">
    <subcellularLocation>
        <location evidence="1 17">Nucleus</location>
    </subcellularLocation>
</comment>
<comment type="caution">
    <text evidence="17">Lacks conserved residue(s) required for the propagation of feature annotation.</text>
</comment>
<dbReference type="EC" id="3.1.-.-" evidence="17"/>
<dbReference type="GO" id="GO:0000724">
    <property type="term" value="P:double-strand break repair via homologous recombination"/>
    <property type="evidence" value="ECO:0007669"/>
    <property type="project" value="TreeGrafter"/>
</dbReference>
<evidence type="ECO:0000256" key="1">
    <source>
        <dbReference type="ARBA" id="ARBA00004123"/>
    </source>
</evidence>
<keyword evidence="4 17" id="KW-0540">Nuclease</keyword>
<dbReference type="PROSITE" id="PS50164">
    <property type="entry name" value="GIY_YIG"/>
    <property type="match status" value="1"/>
</dbReference>
<keyword evidence="3" id="KW-0240">DNA-directed RNA polymerase</keyword>
<evidence type="ECO:0000256" key="6">
    <source>
        <dbReference type="ARBA" id="ARBA00022759"/>
    </source>
</evidence>
<reference evidence="20 21" key="1">
    <citation type="journal article" date="2017" name="Curr. Biol.">
        <title>Genome architecture and evolution of a unichromosomal asexual nematode.</title>
        <authorList>
            <person name="Fradin H."/>
            <person name="Zegar C."/>
            <person name="Gutwein M."/>
            <person name="Lucas J."/>
            <person name="Kovtun M."/>
            <person name="Corcoran D."/>
            <person name="Baugh L.R."/>
            <person name="Kiontke K."/>
            <person name="Gunsalus K."/>
            <person name="Fitch D.H."/>
            <person name="Piano F."/>
        </authorList>
    </citation>
    <scope>NUCLEOTIDE SEQUENCE [LARGE SCALE GENOMIC DNA]</scope>
    <source>
        <strain evidence="20">PF1309</strain>
    </source>
</reference>
<comment type="similarity">
    <text evidence="15">Belongs to the archaeal Rpo10/eukaryotic RPB10 RNA polymerase subunit family.</text>
</comment>
<comment type="caution">
    <text evidence="20">The sequence shown here is derived from an EMBL/GenBank/DDBJ whole genome shotgun (WGS) entry which is preliminary data.</text>
</comment>
<evidence type="ECO:0000313" key="20">
    <source>
        <dbReference type="EMBL" id="PAV81929.1"/>
    </source>
</evidence>
<feature type="compositionally biased region" description="Basic and acidic residues" evidence="18">
    <location>
        <begin position="40"/>
        <end position="50"/>
    </location>
</feature>
<evidence type="ECO:0000256" key="7">
    <source>
        <dbReference type="ARBA" id="ARBA00022763"/>
    </source>
</evidence>